<dbReference type="Gene3D" id="3.30.160.60">
    <property type="entry name" value="Classic Zinc Finger"/>
    <property type="match status" value="1"/>
</dbReference>
<dbReference type="SMART" id="SM00355">
    <property type="entry name" value="ZnF_C2H2"/>
    <property type="match status" value="2"/>
</dbReference>
<evidence type="ECO:0000256" key="1">
    <source>
        <dbReference type="PROSITE-ProRule" id="PRU00042"/>
    </source>
</evidence>
<organism evidence="4 5">
    <name type="scientific">Magallana gigas</name>
    <name type="common">Pacific oyster</name>
    <name type="synonym">Crassostrea gigas</name>
    <dbReference type="NCBI Taxonomy" id="29159"/>
    <lineage>
        <taxon>Eukaryota</taxon>
        <taxon>Metazoa</taxon>
        <taxon>Spiralia</taxon>
        <taxon>Lophotrochozoa</taxon>
        <taxon>Mollusca</taxon>
        <taxon>Bivalvia</taxon>
        <taxon>Autobranchia</taxon>
        <taxon>Pteriomorphia</taxon>
        <taxon>Ostreida</taxon>
        <taxon>Ostreoidea</taxon>
        <taxon>Ostreidae</taxon>
        <taxon>Magallana</taxon>
    </lineage>
</organism>
<dbReference type="PROSITE" id="PS00028">
    <property type="entry name" value="ZINC_FINGER_C2H2_1"/>
    <property type="match status" value="1"/>
</dbReference>
<dbReference type="Proteomes" id="UP000005408">
    <property type="component" value="Unassembled WGS sequence"/>
</dbReference>
<evidence type="ECO:0000313" key="5">
    <source>
        <dbReference type="Proteomes" id="UP000005408"/>
    </source>
</evidence>
<dbReference type="Gene3D" id="2.40.70.10">
    <property type="entry name" value="Acid Proteases"/>
    <property type="match status" value="1"/>
</dbReference>
<keyword evidence="1" id="KW-0479">Metal-binding</keyword>
<protein>
    <recommendedName>
        <fullName evidence="3">C2H2-type domain-containing protein</fullName>
    </recommendedName>
</protein>
<dbReference type="InterPro" id="IPR013087">
    <property type="entry name" value="Znf_C2H2_type"/>
</dbReference>
<reference evidence="4" key="1">
    <citation type="submission" date="2022-08" db="UniProtKB">
        <authorList>
            <consortium name="EnsemblMetazoa"/>
        </authorList>
    </citation>
    <scope>IDENTIFICATION</scope>
    <source>
        <strain evidence="4">05x7-T-G4-1.051#20</strain>
    </source>
</reference>
<proteinExistence type="predicted"/>
<dbReference type="GO" id="GO:0008270">
    <property type="term" value="F:zinc ion binding"/>
    <property type="evidence" value="ECO:0007669"/>
    <property type="project" value="UniProtKB-KW"/>
</dbReference>
<dbReference type="InterPro" id="IPR021109">
    <property type="entry name" value="Peptidase_aspartic_dom_sf"/>
</dbReference>
<sequence length="613" mass="68309">MHSGKYFDTPDALRPKLEPSSSTLRMADGSLVKPLGCAIFPLIIEEHEYEQPIIVASIDEPLVLGFDFLARYKCTIDAASNSLHIGQIPVTRNQRSISMSSCRIRVSEDTVLPPSSETVIKGRVEGNSYLTEGILEPYSEKLTQSGVVVARALVNLTDGFVPMRIGNFTSETITVFKDTVAAVCDEALQIETDNPIELQKMILDCRACTRSFQTRRQLYRHFAEVHGDYLECNFCRFTLSGTRKYLMVRHLNNKHPDKPVLYSVKRKEAFHNDASASSGYVPRPFHRSPRRQSPRRSSSKRSPSRTASATSSHPRRKYPEDSPATSTVPLPITPLRSPSISISLGSPMEVELYGLDRPAETPPRKSQFGLHALSPCCPRHPFPCQHLSYHLLPLYQLFLPLNLRWNPLCLHLHLQLSLANETTSGTPFSASTESLLQELFPDLYPSSSSPEKSSLDVNTVSTVDLTTASCQPINTQSYVLHRCERSDPALASSHLANDSRLFFAGAPSAQEDDFVARIMQKANREAKSLGNSHRKVSFIPRGFSSVTRVEELSFPDGRVYKMKSTLVRDTEYSIMDSKCTQTDNVPARVIPTPVPRCDASTQVSTIQTFTLGD</sequence>
<accession>A0A8W8JIE5</accession>
<evidence type="ECO:0000313" key="4">
    <source>
        <dbReference type="EnsemblMetazoa" id="G19325.1:cds"/>
    </source>
</evidence>
<dbReference type="PROSITE" id="PS50157">
    <property type="entry name" value="ZINC_FINGER_C2H2_2"/>
    <property type="match status" value="1"/>
</dbReference>
<dbReference type="AlphaFoldDB" id="A0A8W8JIE5"/>
<name>A0A8W8JIE5_MAGGI</name>
<feature type="domain" description="C2H2-type" evidence="3">
    <location>
        <begin position="203"/>
        <end position="226"/>
    </location>
</feature>
<feature type="region of interest" description="Disordered" evidence="2">
    <location>
        <begin position="273"/>
        <end position="332"/>
    </location>
</feature>
<keyword evidence="5" id="KW-1185">Reference proteome</keyword>
<keyword evidence="1" id="KW-0862">Zinc</keyword>
<feature type="compositionally biased region" description="Basic residues" evidence="2">
    <location>
        <begin position="284"/>
        <end position="303"/>
    </location>
</feature>
<evidence type="ECO:0000259" key="3">
    <source>
        <dbReference type="PROSITE" id="PS50157"/>
    </source>
</evidence>
<dbReference type="EnsemblMetazoa" id="G19325.1">
    <property type="protein sequence ID" value="G19325.1:cds"/>
    <property type="gene ID" value="G19325"/>
</dbReference>
<keyword evidence="1" id="KW-0863">Zinc-finger</keyword>
<evidence type="ECO:0000256" key="2">
    <source>
        <dbReference type="SAM" id="MobiDB-lite"/>
    </source>
</evidence>
<feature type="region of interest" description="Disordered" evidence="2">
    <location>
        <begin position="1"/>
        <end position="21"/>
    </location>
</feature>